<dbReference type="EMBL" id="JALJOV010001063">
    <property type="protein sequence ID" value="KAK9855440.1"/>
    <property type="molecule type" value="Genomic_DNA"/>
</dbReference>
<evidence type="ECO:0000313" key="9">
    <source>
        <dbReference type="EMBL" id="KAK9855440.1"/>
    </source>
</evidence>
<comment type="similarity">
    <text evidence="2">Belongs to the COG7 family.</text>
</comment>
<keyword evidence="6" id="KW-0333">Golgi apparatus</keyword>
<dbReference type="InterPro" id="IPR019335">
    <property type="entry name" value="COG7"/>
</dbReference>
<gene>
    <name evidence="9" type="ORF">WJX84_010025</name>
</gene>
<dbReference type="Proteomes" id="UP001485043">
    <property type="component" value="Unassembled WGS sequence"/>
</dbReference>
<comment type="caution">
    <text evidence="9">The sequence shown here is derived from an EMBL/GenBank/DDBJ whole genome shotgun (WGS) entry which is preliminary data.</text>
</comment>
<dbReference type="GO" id="GO:0017119">
    <property type="term" value="C:Golgi transport complex"/>
    <property type="evidence" value="ECO:0007669"/>
    <property type="project" value="InterPro"/>
</dbReference>
<keyword evidence="7" id="KW-0472">Membrane</keyword>
<keyword evidence="5" id="KW-0653">Protein transport</keyword>
<keyword evidence="10" id="KW-1185">Reference proteome</keyword>
<evidence type="ECO:0000256" key="8">
    <source>
        <dbReference type="ARBA" id="ARBA00031345"/>
    </source>
</evidence>
<dbReference type="PANTHER" id="PTHR21443:SF0">
    <property type="entry name" value="CONSERVED OLIGOMERIC GOLGI COMPLEX SUBUNIT 7"/>
    <property type="match status" value="1"/>
</dbReference>
<evidence type="ECO:0000256" key="5">
    <source>
        <dbReference type="ARBA" id="ARBA00022927"/>
    </source>
</evidence>
<name>A0AAW1SSK6_9CHLO</name>
<evidence type="ECO:0000256" key="7">
    <source>
        <dbReference type="ARBA" id="ARBA00023136"/>
    </source>
</evidence>
<accession>A0AAW1SSK6</accession>
<evidence type="ECO:0000256" key="1">
    <source>
        <dbReference type="ARBA" id="ARBA00004395"/>
    </source>
</evidence>
<evidence type="ECO:0000256" key="2">
    <source>
        <dbReference type="ARBA" id="ARBA00005831"/>
    </source>
</evidence>
<reference evidence="9 10" key="1">
    <citation type="journal article" date="2024" name="Nat. Commun.">
        <title>Phylogenomics reveals the evolutionary origins of lichenization in chlorophyte algae.</title>
        <authorList>
            <person name="Puginier C."/>
            <person name="Libourel C."/>
            <person name="Otte J."/>
            <person name="Skaloud P."/>
            <person name="Haon M."/>
            <person name="Grisel S."/>
            <person name="Petersen M."/>
            <person name="Berrin J.G."/>
            <person name="Delaux P.M."/>
            <person name="Dal Grande F."/>
            <person name="Keller J."/>
        </authorList>
    </citation>
    <scope>NUCLEOTIDE SEQUENCE [LARGE SCALE GENOMIC DNA]</scope>
    <source>
        <strain evidence="9 10">SAG 2523</strain>
    </source>
</reference>
<organism evidence="9 10">
    <name type="scientific">Apatococcus fuscideae</name>
    <dbReference type="NCBI Taxonomy" id="2026836"/>
    <lineage>
        <taxon>Eukaryota</taxon>
        <taxon>Viridiplantae</taxon>
        <taxon>Chlorophyta</taxon>
        <taxon>core chlorophytes</taxon>
        <taxon>Trebouxiophyceae</taxon>
        <taxon>Chlorellales</taxon>
        <taxon>Chlorellaceae</taxon>
        <taxon>Apatococcus</taxon>
    </lineage>
</organism>
<sequence>MTASPSTSPASEATSRTGDAAAAALPLLATAGVLSSQVQEVSSALLHAVTSMQHSLDAAASQEASSLDATILRLRHDQGSLVEDLQSLVTRASQPKATLLPAATKAATVFHQSVHSLVYDMLMQKVRDELGQVPGSKAWAASQADGAANLPAFNAYPQPHATAVGEYLMALPQMLEGLAQDEATALPHAADGEEGAPGSEWLDRVAEGAAELYVAQLAQLQTLSPLGSAQLAADLEYFCNVVSALGVRIPPALATWQVASGWSQEEFQNSADAARAEGVDAVTLDQIAAVRGIKSSPAGS</sequence>
<proteinExistence type="inferred from homology"/>
<evidence type="ECO:0000313" key="10">
    <source>
        <dbReference type="Proteomes" id="UP001485043"/>
    </source>
</evidence>
<evidence type="ECO:0000256" key="6">
    <source>
        <dbReference type="ARBA" id="ARBA00023034"/>
    </source>
</evidence>
<dbReference type="GO" id="GO:0007030">
    <property type="term" value="P:Golgi organization"/>
    <property type="evidence" value="ECO:0007669"/>
    <property type="project" value="TreeGrafter"/>
</dbReference>
<evidence type="ECO:0000256" key="4">
    <source>
        <dbReference type="ARBA" id="ARBA00022448"/>
    </source>
</evidence>
<dbReference type="Pfam" id="PF10191">
    <property type="entry name" value="COG7"/>
    <property type="match status" value="1"/>
</dbReference>
<dbReference type="GO" id="GO:0006890">
    <property type="term" value="P:retrograde vesicle-mediated transport, Golgi to endoplasmic reticulum"/>
    <property type="evidence" value="ECO:0007669"/>
    <property type="project" value="TreeGrafter"/>
</dbReference>
<comment type="subcellular location">
    <subcellularLocation>
        <location evidence="1">Golgi apparatus membrane</location>
        <topology evidence="1">Peripheral membrane protein</topology>
    </subcellularLocation>
</comment>
<keyword evidence="4" id="KW-0813">Transport</keyword>
<dbReference type="GO" id="GO:0006886">
    <property type="term" value="P:intracellular protein transport"/>
    <property type="evidence" value="ECO:0007669"/>
    <property type="project" value="InterPro"/>
</dbReference>
<dbReference type="GO" id="GO:0000139">
    <property type="term" value="C:Golgi membrane"/>
    <property type="evidence" value="ECO:0007669"/>
    <property type="project" value="UniProtKB-SubCell"/>
</dbReference>
<dbReference type="AlphaFoldDB" id="A0AAW1SSK6"/>
<evidence type="ECO:0000256" key="3">
    <source>
        <dbReference type="ARBA" id="ARBA00020984"/>
    </source>
</evidence>
<dbReference type="PANTHER" id="PTHR21443">
    <property type="entry name" value="CONSERVED OLIGOMERIC GOLGI COMPLEX COMPONENT 7"/>
    <property type="match status" value="1"/>
</dbReference>
<protein>
    <recommendedName>
        <fullName evidence="3">Conserved oligomeric Golgi complex subunit 7</fullName>
    </recommendedName>
    <alternativeName>
        <fullName evidence="8">Component of oligomeric Golgi complex 7</fullName>
    </alternativeName>
</protein>